<dbReference type="KEGG" id="scac:106083151"/>
<dbReference type="SMART" id="SM01100">
    <property type="entry name" value="CRAL_TRIO_N"/>
    <property type="match status" value="1"/>
</dbReference>
<dbReference type="PRINTS" id="PR00180">
    <property type="entry name" value="CRETINALDHBP"/>
</dbReference>
<dbReference type="Gene3D" id="1.20.5.1200">
    <property type="entry name" value="Alpha-tocopherol transfer"/>
    <property type="match status" value="1"/>
</dbReference>
<keyword evidence="3" id="KW-1185">Reference proteome</keyword>
<dbReference type="InterPro" id="IPR011074">
    <property type="entry name" value="CRAL/TRIO_N_dom"/>
</dbReference>
<dbReference type="PROSITE" id="PS50191">
    <property type="entry name" value="CRAL_TRIO"/>
    <property type="match status" value="1"/>
</dbReference>
<dbReference type="Proteomes" id="UP000095300">
    <property type="component" value="Unassembled WGS sequence"/>
</dbReference>
<evidence type="ECO:0000313" key="3">
    <source>
        <dbReference type="Proteomes" id="UP000095300"/>
    </source>
</evidence>
<sequence>MMANIKSLPAELQKIAIEELNEVPSRIPQDLETLRTWIKQQPHLRARTDDQFLIQFLRGCKYSLEKAKEKIDLFFTLRTKYPDMFGFTDVDDPKFKQYFNLGCYTFLPKPLNGCRIVLVQFNYSSEKHSLEDIFYAGAPLFELAMLHDPYTTVRGLHFMFDMGKSNLKHFLQITPMFCKKLVLFLEKSMPFRIQSVFFINAPSFAQQFFKIVIPLYSAKLQKRTHIIGNDINELTKHIPLEFLPRHLGGDNGDYSEITEQQFNKFQLHREYFKENAQYGTDESLRPGKTMDLEGLYGVGGSFRKLSVD</sequence>
<dbReference type="EnsemblMetazoa" id="SCAU012914-RC">
    <property type="protein sequence ID" value="SCAU012914-PC"/>
    <property type="gene ID" value="SCAU012914"/>
</dbReference>
<dbReference type="SMART" id="SM00516">
    <property type="entry name" value="SEC14"/>
    <property type="match status" value="1"/>
</dbReference>
<reference evidence="2" key="1">
    <citation type="submission" date="2020-05" db="UniProtKB">
        <authorList>
            <consortium name="EnsemblMetazoa"/>
        </authorList>
    </citation>
    <scope>IDENTIFICATION</scope>
    <source>
        <strain evidence="2">USDA</strain>
    </source>
</reference>
<dbReference type="Gene3D" id="3.40.525.10">
    <property type="entry name" value="CRAL-TRIO lipid binding domain"/>
    <property type="match status" value="1"/>
</dbReference>
<dbReference type="GO" id="GO:1902936">
    <property type="term" value="F:phosphatidylinositol bisphosphate binding"/>
    <property type="evidence" value="ECO:0007669"/>
    <property type="project" value="TreeGrafter"/>
</dbReference>
<dbReference type="SUPFAM" id="SSF52087">
    <property type="entry name" value="CRAL/TRIO domain"/>
    <property type="match status" value="1"/>
</dbReference>
<evidence type="ECO:0000313" key="2">
    <source>
        <dbReference type="EnsemblMetazoa" id="SCAU012914-PC"/>
    </source>
</evidence>
<dbReference type="AlphaFoldDB" id="A0A1I8Q153"/>
<dbReference type="InterPro" id="IPR036865">
    <property type="entry name" value="CRAL-TRIO_dom_sf"/>
</dbReference>
<dbReference type="Gene3D" id="1.10.8.20">
    <property type="entry name" value="N-terminal domain of phosphatidylinositol transfer protein sec14p"/>
    <property type="match status" value="1"/>
</dbReference>
<name>A0A1I8Q153_STOCA</name>
<dbReference type="PANTHER" id="PTHR10174">
    <property type="entry name" value="ALPHA-TOCOPHEROL TRANSFER PROTEIN-RELATED"/>
    <property type="match status" value="1"/>
</dbReference>
<dbReference type="GO" id="GO:0016020">
    <property type="term" value="C:membrane"/>
    <property type="evidence" value="ECO:0007669"/>
    <property type="project" value="TreeGrafter"/>
</dbReference>
<dbReference type="SUPFAM" id="SSF46938">
    <property type="entry name" value="CRAL/TRIO N-terminal domain"/>
    <property type="match status" value="1"/>
</dbReference>
<accession>A0A1I8Q153</accession>
<protein>
    <recommendedName>
        <fullName evidence="1">CRAL-TRIO domain-containing protein</fullName>
    </recommendedName>
</protein>
<proteinExistence type="predicted"/>
<dbReference type="CDD" id="cd00170">
    <property type="entry name" value="SEC14"/>
    <property type="match status" value="1"/>
</dbReference>
<organism evidence="2 3">
    <name type="scientific">Stomoxys calcitrans</name>
    <name type="common">Stable fly</name>
    <name type="synonym">Conops calcitrans</name>
    <dbReference type="NCBI Taxonomy" id="35570"/>
    <lineage>
        <taxon>Eukaryota</taxon>
        <taxon>Metazoa</taxon>
        <taxon>Ecdysozoa</taxon>
        <taxon>Arthropoda</taxon>
        <taxon>Hexapoda</taxon>
        <taxon>Insecta</taxon>
        <taxon>Pterygota</taxon>
        <taxon>Neoptera</taxon>
        <taxon>Endopterygota</taxon>
        <taxon>Diptera</taxon>
        <taxon>Brachycera</taxon>
        <taxon>Muscomorpha</taxon>
        <taxon>Muscoidea</taxon>
        <taxon>Muscidae</taxon>
        <taxon>Stomoxys</taxon>
    </lineage>
</organism>
<dbReference type="InterPro" id="IPR036273">
    <property type="entry name" value="CRAL/TRIO_N_dom_sf"/>
</dbReference>
<gene>
    <name evidence="2" type="primary">106083151</name>
</gene>
<dbReference type="VEuPathDB" id="VectorBase:SCAU012914"/>
<dbReference type="Pfam" id="PF00650">
    <property type="entry name" value="CRAL_TRIO"/>
    <property type="match status" value="1"/>
</dbReference>
<dbReference type="OrthoDB" id="6682367at2759"/>
<dbReference type="PANTHER" id="PTHR10174:SF216">
    <property type="entry name" value="CRAL-TRIO DOMAIN-CONTAINING PROTEIN-RELATED"/>
    <property type="match status" value="1"/>
</dbReference>
<dbReference type="InterPro" id="IPR001251">
    <property type="entry name" value="CRAL-TRIO_dom"/>
</dbReference>
<evidence type="ECO:0000259" key="1">
    <source>
        <dbReference type="PROSITE" id="PS50191"/>
    </source>
</evidence>
<feature type="domain" description="CRAL-TRIO" evidence="1">
    <location>
        <begin position="159"/>
        <end position="255"/>
    </location>
</feature>